<evidence type="ECO:0000313" key="2">
    <source>
        <dbReference type="Proteomes" id="UP000322530"/>
    </source>
</evidence>
<dbReference type="EMBL" id="BIXY01000005">
    <property type="protein sequence ID" value="GCF07104.1"/>
    <property type="molecule type" value="Genomic_DNA"/>
</dbReference>
<comment type="caution">
    <text evidence="1">The sequence shown here is derived from an EMBL/GenBank/DDBJ whole genome shotgun (WGS) entry which is preliminary data.</text>
</comment>
<protein>
    <submittedName>
        <fullName evidence="1">Uncharacterized protein</fullName>
    </submittedName>
</protein>
<keyword evidence="2" id="KW-1185">Reference proteome</keyword>
<dbReference type="OrthoDB" id="581621at2"/>
<dbReference type="RefSeq" id="WP_149400143.1">
    <property type="nucleotide sequence ID" value="NZ_BIXY01000005.1"/>
</dbReference>
<organism evidence="1 2">
    <name type="scientific">Dictyobacter arantiisoli</name>
    <dbReference type="NCBI Taxonomy" id="2014874"/>
    <lineage>
        <taxon>Bacteria</taxon>
        <taxon>Bacillati</taxon>
        <taxon>Chloroflexota</taxon>
        <taxon>Ktedonobacteria</taxon>
        <taxon>Ktedonobacterales</taxon>
        <taxon>Dictyobacteraceae</taxon>
        <taxon>Dictyobacter</taxon>
    </lineage>
</organism>
<sequence length="710" mass="74528">MIEGSGNSKRASRGASKFWSFKVLLLLCFVVVVVGAGALSLKLILPARASDSSGPAIDVNQLNKVTLGNMSITHNLLSNAPSTAKTAHSAIRSAVATASSTDISLPYNNVGTMMDQGTTTAKINANFDGGGASYSQNALIQSGLYSGASWYGNSNYQQQIVLNGTTFNWPDVALGAPDNVSATGQTILVPTVANATSLGFIGAATGTSSGNVTVRYQDNSTQTFSLSFDDWTLGGGNAHVSSFDKIAAAMSYRDRQGGVAQTVKTYLFYTGFNLRAGATVQSITLPNKSSLHIFAAGFGLASYYDPYKNVAVSDNANTSAANIDGGGYSYSMQELSRYILPGDVLNYNGTQLYWPNVLAGSPDNITANGQTFTFNSTYANNKTKIGFIGTATGGASCGNITISFIVGNPQTYNLCMDDWTLGGSKQYPIGQYFFGFPGRNTASGSQQSVKTYLFYYEIALPVGSANVVSVTFPSSTHAVGSSAAGGQMHFLSFGLGSGTYNANVGTTFDSSTHIFGNLDGGHNSYSVNAMQKAGVVPVTLTTQAGYSNYLFRLNFSGATFYWDQNGSVLPDNLVPTSSGQTISLNNPMPNEDNGTIPVNPVANATYLAILGSSTGGTASGSIIIYYSDGTGQKVNINFSDWCAQTPVLGDYVALNMSYRNTATGSQTIANHLYYTDIRLNPVSPGLVPVSIYIPAATSGGQMHIFSVALK</sequence>
<evidence type="ECO:0000313" key="1">
    <source>
        <dbReference type="EMBL" id="GCF07104.1"/>
    </source>
</evidence>
<dbReference type="AlphaFoldDB" id="A0A5A5T826"/>
<dbReference type="Proteomes" id="UP000322530">
    <property type="component" value="Unassembled WGS sequence"/>
</dbReference>
<accession>A0A5A5T826</accession>
<name>A0A5A5T826_9CHLR</name>
<proteinExistence type="predicted"/>
<reference evidence="1 2" key="1">
    <citation type="submission" date="2019-01" db="EMBL/GenBank/DDBJ databases">
        <title>Draft genome sequence of Dictyobacter sp. Uno17.</title>
        <authorList>
            <person name="Wang C.M."/>
            <person name="Zheng Y."/>
            <person name="Sakai Y."/>
            <person name="Abe K."/>
            <person name="Yokota A."/>
            <person name="Yabe S."/>
        </authorList>
    </citation>
    <scope>NUCLEOTIDE SEQUENCE [LARGE SCALE GENOMIC DNA]</scope>
    <source>
        <strain evidence="1 2">Uno17</strain>
    </source>
</reference>
<gene>
    <name evidence="1" type="ORF">KDI_06680</name>
</gene>